<protein>
    <submittedName>
        <fullName evidence="2">Uncharacterized protein</fullName>
    </submittedName>
</protein>
<organism evidence="2 3">
    <name type="scientific">Cirrhinus molitorella</name>
    <name type="common">mud carp</name>
    <dbReference type="NCBI Taxonomy" id="172907"/>
    <lineage>
        <taxon>Eukaryota</taxon>
        <taxon>Metazoa</taxon>
        <taxon>Chordata</taxon>
        <taxon>Craniata</taxon>
        <taxon>Vertebrata</taxon>
        <taxon>Euteleostomi</taxon>
        <taxon>Actinopterygii</taxon>
        <taxon>Neopterygii</taxon>
        <taxon>Teleostei</taxon>
        <taxon>Ostariophysi</taxon>
        <taxon>Cypriniformes</taxon>
        <taxon>Cyprinidae</taxon>
        <taxon>Labeoninae</taxon>
        <taxon>Labeonini</taxon>
        <taxon>Cirrhinus</taxon>
    </lineage>
</organism>
<keyword evidence="3" id="KW-1185">Reference proteome</keyword>
<proteinExistence type="predicted"/>
<accession>A0ABR3LLN7</accession>
<sequence length="70" mass="7899">MQSHCKLNQPTTQRDFPQEYGARWCKTPRLWAPGSPPQSFSTLAKVKRAHRHATTETWQGPLGAPSGPWV</sequence>
<reference evidence="2 3" key="1">
    <citation type="submission" date="2023-09" db="EMBL/GenBank/DDBJ databases">
        <authorList>
            <person name="Wang M."/>
        </authorList>
    </citation>
    <scope>NUCLEOTIDE SEQUENCE [LARGE SCALE GENOMIC DNA]</scope>
    <source>
        <strain evidence="2">GT-2023</strain>
        <tissue evidence="2">Liver</tissue>
    </source>
</reference>
<evidence type="ECO:0000313" key="3">
    <source>
        <dbReference type="Proteomes" id="UP001558613"/>
    </source>
</evidence>
<feature type="region of interest" description="Disordered" evidence="1">
    <location>
        <begin position="46"/>
        <end position="70"/>
    </location>
</feature>
<dbReference type="EMBL" id="JAYMGO010000021">
    <property type="protein sequence ID" value="KAL1253255.1"/>
    <property type="molecule type" value="Genomic_DNA"/>
</dbReference>
<dbReference type="Proteomes" id="UP001558613">
    <property type="component" value="Unassembled WGS sequence"/>
</dbReference>
<gene>
    <name evidence="2" type="ORF">QQF64_017948</name>
</gene>
<comment type="caution">
    <text evidence="2">The sequence shown here is derived from an EMBL/GenBank/DDBJ whole genome shotgun (WGS) entry which is preliminary data.</text>
</comment>
<name>A0ABR3LLN7_9TELE</name>
<evidence type="ECO:0000256" key="1">
    <source>
        <dbReference type="SAM" id="MobiDB-lite"/>
    </source>
</evidence>
<evidence type="ECO:0000313" key="2">
    <source>
        <dbReference type="EMBL" id="KAL1253255.1"/>
    </source>
</evidence>